<dbReference type="AlphaFoldDB" id="A0A8D8FCZ0"/>
<name>A0A8D8FCZ0_CULPI</name>
<sequence>MSIPGTADCKLDSGRSCRYANSSAMAATSIVCSGSPSLSTVYTFDATNRCGRSAPEISSSTSRVSEKFFLMPDVQWMHRDACFPSRPRVAANFRSRSVTDEPSSRKANVFTFPFFPYNVTGNIRNNVDIVG</sequence>
<protein>
    <submittedName>
        <fullName evidence="1">(northern house mosquito) hypothetical protein</fullName>
    </submittedName>
</protein>
<reference evidence="1" key="1">
    <citation type="submission" date="2021-05" db="EMBL/GenBank/DDBJ databases">
        <authorList>
            <person name="Alioto T."/>
            <person name="Alioto T."/>
            <person name="Gomez Garrido J."/>
        </authorList>
    </citation>
    <scope>NUCLEOTIDE SEQUENCE</scope>
</reference>
<dbReference type="EMBL" id="HBUE01059689">
    <property type="protein sequence ID" value="CAG6468057.1"/>
    <property type="molecule type" value="Transcribed_RNA"/>
</dbReference>
<organism evidence="1">
    <name type="scientific">Culex pipiens</name>
    <name type="common">House mosquito</name>
    <dbReference type="NCBI Taxonomy" id="7175"/>
    <lineage>
        <taxon>Eukaryota</taxon>
        <taxon>Metazoa</taxon>
        <taxon>Ecdysozoa</taxon>
        <taxon>Arthropoda</taxon>
        <taxon>Hexapoda</taxon>
        <taxon>Insecta</taxon>
        <taxon>Pterygota</taxon>
        <taxon>Neoptera</taxon>
        <taxon>Endopterygota</taxon>
        <taxon>Diptera</taxon>
        <taxon>Nematocera</taxon>
        <taxon>Culicoidea</taxon>
        <taxon>Culicidae</taxon>
        <taxon>Culicinae</taxon>
        <taxon>Culicini</taxon>
        <taxon>Culex</taxon>
        <taxon>Culex</taxon>
    </lineage>
</organism>
<accession>A0A8D8FCZ0</accession>
<proteinExistence type="predicted"/>
<evidence type="ECO:0000313" key="1">
    <source>
        <dbReference type="EMBL" id="CAG6468057.1"/>
    </source>
</evidence>